<dbReference type="Gene3D" id="3.20.20.80">
    <property type="entry name" value="Glycosidases"/>
    <property type="match status" value="1"/>
</dbReference>
<gene>
    <name evidence="2" type="ORF">K469DRAFT_751439</name>
</gene>
<dbReference type="PANTHER" id="PTHR36183:SF2">
    <property type="entry name" value="BETA-GLUCURONIDASE C-TERMINAL DOMAIN-CONTAINING PROTEIN"/>
    <property type="match status" value="1"/>
</dbReference>
<dbReference type="InterPro" id="IPR031728">
    <property type="entry name" value="GlcAase_C"/>
</dbReference>
<protein>
    <submittedName>
        <fullName evidence="2">Glycoside hydrolase family 79 protein</fullName>
    </submittedName>
</protein>
<dbReference type="Pfam" id="PF16862">
    <property type="entry name" value="Glyco_hydro_79C"/>
    <property type="match status" value="1"/>
</dbReference>
<organism evidence="2 3">
    <name type="scientific">Zopfia rhizophila CBS 207.26</name>
    <dbReference type="NCBI Taxonomy" id="1314779"/>
    <lineage>
        <taxon>Eukaryota</taxon>
        <taxon>Fungi</taxon>
        <taxon>Dikarya</taxon>
        <taxon>Ascomycota</taxon>
        <taxon>Pezizomycotina</taxon>
        <taxon>Dothideomycetes</taxon>
        <taxon>Dothideomycetes incertae sedis</taxon>
        <taxon>Zopfiaceae</taxon>
        <taxon>Zopfia</taxon>
    </lineage>
</organism>
<sequence length="522" mass="57157">MQFTIPGYPKESILVWLFLSQNNGLASAATLTLSYPTSMPTNAVLAPPNFVSVGFETGFFDNYANDFSENLVSSLAKRMRVPLIIRVGGTSGDRIRYDPDLPVAKKCIDGECPDGSSSSFVLGPKYFDKFKRFPNAQFTFQASLGKEGQANPEVSLPCVRQAWNAIGADRVAGIALGNEPSFFYDTENQYVNGAMNIQNAIVDALALKGDQAKLFEIADTLSNAAQTHRPYAVKEIFQAGYKDKHVKFAAEHYYQITGTDHPWDVAQLQAELMNHTAIVAKLKQHLESINFVKNKHSSVRYILSETGSALNTPLKWSAGFGATLWSVDFQIAAMTHNVKRVVDSGRPAAKHSSWVPDDSVADGDGPQVRALFMANVFVADFVGSESKSAILEANMNQDLLSGYVMYNAETGKRERLALLNLRAWDATTDAERGRQAFSVPVGNASSVKIRTLHADRGVFATGFDIGGTRNNVTWAGEQWSYLVDKGKGHFPARQPEEETITAENGRAVVKVPQSEAVIMSFT</sequence>
<keyword evidence="3" id="KW-1185">Reference proteome</keyword>
<dbReference type="InterPro" id="IPR017853">
    <property type="entry name" value="GH"/>
</dbReference>
<accession>A0A6A6DZT8</accession>
<proteinExistence type="predicted"/>
<dbReference type="Proteomes" id="UP000800200">
    <property type="component" value="Unassembled WGS sequence"/>
</dbReference>
<evidence type="ECO:0000313" key="2">
    <source>
        <dbReference type="EMBL" id="KAF2183728.1"/>
    </source>
</evidence>
<name>A0A6A6DZT8_9PEZI</name>
<dbReference type="SUPFAM" id="SSF51445">
    <property type="entry name" value="(Trans)glycosidases"/>
    <property type="match status" value="1"/>
</dbReference>
<keyword evidence="2" id="KW-0378">Hydrolase</keyword>
<dbReference type="AlphaFoldDB" id="A0A6A6DZT8"/>
<feature type="domain" description="Beta-glucuronidase C-terminal" evidence="1">
    <location>
        <begin position="402"/>
        <end position="518"/>
    </location>
</feature>
<dbReference type="GO" id="GO:0016787">
    <property type="term" value="F:hydrolase activity"/>
    <property type="evidence" value="ECO:0007669"/>
    <property type="project" value="UniProtKB-KW"/>
</dbReference>
<dbReference type="PANTHER" id="PTHR36183">
    <property type="entry name" value="BETA-GLUCURONIDASE"/>
    <property type="match status" value="1"/>
</dbReference>
<evidence type="ECO:0000313" key="3">
    <source>
        <dbReference type="Proteomes" id="UP000800200"/>
    </source>
</evidence>
<evidence type="ECO:0000259" key="1">
    <source>
        <dbReference type="Pfam" id="PF16862"/>
    </source>
</evidence>
<dbReference type="OrthoDB" id="2831684at2759"/>
<dbReference type="EMBL" id="ML994641">
    <property type="protein sequence ID" value="KAF2183728.1"/>
    <property type="molecule type" value="Genomic_DNA"/>
</dbReference>
<reference evidence="2" key="1">
    <citation type="journal article" date="2020" name="Stud. Mycol.">
        <title>101 Dothideomycetes genomes: a test case for predicting lifestyles and emergence of pathogens.</title>
        <authorList>
            <person name="Haridas S."/>
            <person name="Albert R."/>
            <person name="Binder M."/>
            <person name="Bloem J."/>
            <person name="Labutti K."/>
            <person name="Salamov A."/>
            <person name="Andreopoulos B."/>
            <person name="Baker S."/>
            <person name="Barry K."/>
            <person name="Bills G."/>
            <person name="Bluhm B."/>
            <person name="Cannon C."/>
            <person name="Castanera R."/>
            <person name="Culley D."/>
            <person name="Daum C."/>
            <person name="Ezra D."/>
            <person name="Gonzalez J."/>
            <person name="Henrissat B."/>
            <person name="Kuo A."/>
            <person name="Liang C."/>
            <person name="Lipzen A."/>
            <person name="Lutzoni F."/>
            <person name="Magnuson J."/>
            <person name="Mondo S."/>
            <person name="Nolan M."/>
            <person name="Ohm R."/>
            <person name="Pangilinan J."/>
            <person name="Park H.-J."/>
            <person name="Ramirez L."/>
            <person name="Alfaro M."/>
            <person name="Sun H."/>
            <person name="Tritt A."/>
            <person name="Yoshinaga Y."/>
            <person name="Zwiers L.-H."/>
            <person name="Turgeon B."/>
            <person name="Goodwin S."/>
            <person name="Spatafora J."/>
            <person name="Crous P."/>
            <person name="Grigoriev I."/>
        </authorList>
    </citation>
    <scope>NUCLEOTIDE SEQUENCE</scope>
    <source>
        <strain evidence="2">CBS 207.26</strain>
    </source>
</reference>
<dbReference type="InterPro" id="IPR052974">
    <property type="entry name" value="GH79_Enzymes"/>
</dbReference>